<accession>A0A8H3ZS47</accession>
<sequence length="128" mass="13922">MSAYHLPELRPENYGTCDPRSVPHGMLHFVPYSETGTCPASAAFNGGTSLAELSLLSKILEELRRLHAKVNILEGRSRPTLSVKTQADELTRQFPSPNDGSRHWDAYSPGTPEAMDSGIITPRGSNSA</sequence>
<organism evidence="2 3">
    <name type="scientific">Colletotrichum asianum</name>
    <dbReference type="NCBI Taxonomy" id="702518"/>
    <lineage>
        <taxon>Eukaryota</taxon>
        <taxon>Fungi</taxon>
        <taxon>Dikarya</taxon>
        <taxon>Ascomycota</taxon>
        <taxon>Pezizomycotina</taxon>
        <taxon>Sordariomycetes</taxon>
        <taxon>Hypocreomycetidae</taxon>
        <taxon>Glomerellales</taxon>
        <taxon>Glomerellaceae</taxon>
        <taxon>Colletotrichum</taxon>
        <taxon>Colletotrichum gloeosporioides species complex</taxon>
    </lineage>
</organism>
<keyword evidence="3" id="KW-1185">Reference proteome</keyword>
<gene>
    <name evidence="2" type="ORF">GQ607_002383</name>
</gene>
<evidence type="ECO:0000313" key="2">
    <source>
        <dbReference type="EMBL" id="KAF0330504.1"/>
    </source>
</evidence>
<protein>
    <submittedName>
        <fullName evidence="2">Uncharacterized protein</fullName>
    </submittedName>
</protein>
<dbReference type="AlphaFoldDB" id="A0A8H3ZS47"/>
<dbReference type="Proteomes" id="UP000434172">
    <property type="component" value="Unassembled WGS sequence"/>
</dbReference>
<evidence type="ECO:0000256" key="1">
    <source>
        <dbReference type="SAM" id="MobiDB-lite"/>
    </source>
</evidence>
<reference evidence="2 3" key="1">
    <citation type="submission" date="2019-12" db="EMBL/GenBank/DDBJ databases">
        <title>A genome sequence resource for the geographically widespread anthracnose pathogen Colletotrichum asianum.</title>
        <authorList>
            <person name="Meng Y."/>
        </authorList>
    </citation>
    <scope>NUCLEOTIDE SEQUENCE [LARGE SCALE GENOMIC DNA]</scope>
    <source>
        <strain evidence="2 3">ICMP 18580</strain>
    </source>
</reference>
<name>A0A8H3ZS47_9PEZI</name>
<feature type="region of interest" description="Disordered" evidence="1">
    <location>
        <begin position="76"/>
        <end position="128"/>
    </location>
</feature>
<proteinExistence type="predicted"/>
<comment type="caution">
    <text evidence="2">The sequence shown here is derived from an EMBL/GenBank/DDBJ whole genome shotgun (WGS) entry which is preliminary data.</text>
</comment>
<evidence type="ECO:0000313" key="3">
    <source>
        <dbReference type="Proteomes" id="UP000434172"/>
    </source>
</evidence>
<dbReference type="EMBL" id="WOWK01000007">
    <property type="protein sequence ID" value="KAF0330504.1"/>
    <property type="molecule type" value="Genomic_DNA"/>
</dbReference>